<evidence type="ECO:0000259" key="1">
    <source>
        <dbReference type="PROSITE" id="PS51340"/>
    </source>
</evidence>
<name>A0A8J3AD78_9ACTN</name>
<dbReference type="PANTHER" id="PTHR36930">
    <property type="entry name" value="METAL-SULFUR CLUSTER BIOSYNTHESIS PROTEINS YUAD-RELATED"/>
    <property type="match status" value="1"/>
</dbReference>
<dbReference type="PROSITE" id="PS51340">
    <property type="entry name" value="MOSC"/>
    <property type="match status" value="1"/>
</dbReference>
<comment type="caution">
    <text evidence="2">The sequence shown here is derived from an EMBL/GenBank/DDBJ whole genome shotgun (WGS) entry which is preliminary data.</text>
</comment>
<dbReference type="RefSeq" id="WP_130649526.1">
    <property type="nucleotide sequence ID" value="NZ_BMHA01000004.1"/>
</dbReference>
<dbReference type="GO" id="GO:0030151">
    <property type="term" value="F:molybdenum ion binding"/>
    <property type="evidence" value="ECO:0007669"/>
    <property type="project" value="InterPro"/>
</dbReference>
<evidence type="ECO:0000313" key="2">
    <source>
        <dbReference type="EMBL" id="GGI05035.1"/>
    </source>
</evidence>
<feature type="domain" description="MOSC" evidence="1">
    <location>
        <begin position="30"/>
        <end position="162"/>
    </location>
</feature>
<dbReference type="InterPro" id="IPR052716">
    <property type="entry name" value="MOSC_domain"/>
</dbReference>
<dbReference type="GO" id="GO:0030170">
    <property type="term" value="F:pyridoxal phosphate binding"/>
    <property type="evidence" value="ECO:0007669"/>
    <property type="project" value="InterPro"/>
</dbReference>
<gene>
    <name evidence="2" type="ORF">GCM10011354_12070</name>
</gene>
<dbReference type="EMBL" id="BMHA01000004">
    <property type="protein sequence ID" value="GGI05035.1"/>
    <property type="molecule type" value="Genomic_DNA"/>
</dbReference>
<evidence type="ECO:0000313" key="3">
    <source>
        <dbReference type="Proteomes" id="UP000650511"/>
    </source>
</evidence>
<dbReference type="AlphaFoldDB" id="A0A8J3AD78"/>
<dbReference type="GO" id="GO:0003824">
    <property type="term" value="F:catalytic activity"/>
    <property type="evidence" value="ECO:0007669"/>
    <property type="project" value="InterPro"/>
</dbReference>
<dbReference type="InterPro" id="IPR005302">
    <property type="entry name" value="MoCF_Sase_C"/>
</dbReference>
<protein>
    <submittedName>
        <fullName evidence="2">Molybdenum cofactor sulfurase</fullName>
    </submittedName>
</protein>
<organism evidence="2 3">
    <name type="scientific">Egicoccus halophilus</name>
    <dbReference type="NCBI Taxonomy" id="1670830"/>
    <lineage>
        <taxon>Bacteria</taxon>
        <taxon>Bacillati</taxon>
        <taxon>Actinomycetota</taxon>
        <taxon>Nitriliruptoria</taxon>
        <taxon>Egicoccales</taxon>
        <taxon>Egicoccaceae</taxon>
        <taxon>Egicoccus</taxon>
    </lineage>
</organism>
<reference evidence="2" key="2">
    <citation type="submission" date="2020-09" db="EMBL/GenBank/DDBJ databases">
        <authorList>
            <person name="Sun Q."/>
            <person name="Zhou Y."/>
        </authorList>
    </citation>
    <scope>NUCLEOTIDE SEQUENCE</scope>
    <source>
        <strain evidence="2">CGMCC 1.14988</strain>
    </source>
</reference>
<dbReference type="Pfam" id="PF03473">
    <property type="entry name" value="MOSC"/>
    <property type="match status" value="1"/>
</dbReference>
<sequence>MDVRSLLATVPQPGRLAWIGLRTERRGPMVTPQAAEAVPGRGLLGDRRATRPRPDLRSKRQVTLLQAEHLPVVAALVGADRIDPARLRRNLLVAGINLAALGRRRFTIGEVDFETTGPCHPCSRMEEELGPGGYQAVRGHGGVTARVLTPGTVHVGDEVRLCPPGEGPLGTET</sequence>
<dbReference type="SUPFAM" id="SSF50800">
    <property type="entry name" value="PK beta-barrel domain-like"/>
    <property type="match status" value="1"/>
</dbReference>
<keyword evidence="3" id="KW-1185">Reference proteome</keyword>
<dbReference type="InterPro" id="IPR011037">
    <property type="entry name" value="Pyrv_Knase-like_insert_dom_sf"/>
</dbReference>
<reference evidence="2" key="1">
    <citation type="journal article" date="2014" name="Int. J. Syst. Evol. Microbiol.">
        <title>Complete genome sequence of Corynebacterium casei LMG S-19264T (=DSM 44701T), isolated from a smear-ripened cheese.</title>
        <authorList>
            <consortium name="US DOE Joint Genome Institute (JGI-PGF)"/>
            <person name="Walter F."/>
            <person name="Albersmeier A."/>
            <person name="Kalinowski J."/>
            <person name="Ruckert C."/>
        </authorList>
    </citation>
    <scope>NUCLEOTIDE SEQUENCE</scope>
    <source>
        <strain evidence="2">CGMCC 1.14988</strain>
    </source>
</reference>
<dbReference type="Gene3D" id="2.40.33.20">
    <property type="entry name" value="PK beta-barrel domain-like"/>
    <property type="match status" value="1"/>
</dbReference>
<dbReference type="Proteomes" id="UP000650511">
    <property type="component" value="Unassembled WGS sequence"/>
</dbReference>
<accession>A0A8J3AD78</accession>
<proteinExistence type="predicted"/>
<dbReference type="OrthoDB" id="192945at2"/>
<dbReference type="PANTHER" id="PTHR36930:SF1">
    <property type="entry name" value="MOSC DOMAIN-CONTAINING PROTEIN"/>
    <property type="match status" value="1"/>
</dbReference>